<dbReference type="PANTHER" id="PTHR31005:SF8">
    <property type="entry name" value="DUF4139 DOMAIN-CONTAINING PROTEIN"/>
    <property type="match status" value="1"/>
</dbReference>
<dbReference type="OrthoDB" id="634585at2"/>
<dbReference type="SUPFAM" id="SSF49464">
    <property type="entry name" value="Carboxypeptidase regulatory domain-like"/>
    <property type="match status" value="1"/>
</dbReference>
<dbReference type="PANTHER" id="PTHR31005">
    <property type="entry name" value="DUF4139 DOMAIN-CONTAINING PROTEIN"/>
    <property type="match status" value="1"/>
</dbReference>
<dbReference type="AlphaFoldDB" id="A0A437MQM2"/>
<evidence type="ECO:0000313" key="6">
    <source>
        <dbReference type="Proteomes" id="UP000282759"/>
    </source>
</evidence>
<dbReference type="RefSeq" id="WP_127706700.1">
    <property type="nucleotide sequence ID" value="NZ_SACK01000007.1"/>
</dbReference>
<evidence type="ECO:0000259" key="3">
    <source>
        <dbReference type="Pfam" id="PF13598"/>
    </source>
</evidence>
<dbReference type="Pfam" id="PF13715">
    <property type="entry name" value="CarbopepD_reg_2"/>
    <property type="match status" value="1"/>
</dbReference>
<sequence length="621" mass="68644">MPKKLLTLAALLLTVQLIYAYDGPTVSTKVSKVTIFLNSAQVTRTASVSIPAGTSTLVFNDLSPDIDVQSIQVKSAGEFTILSVKHELDFLNQQVKEKRINELETQKKIVQDKLDMQNNLLAIYEEESNMLLKNQNVAGQGSLDLIKLRQALEFQTAKLTEIKKKQQAVKNEITVLTAQMQKYNKQIAEVQGANNKATSNILVTVSSKSAVQSVFMLYYVVNNAAWYPTYDIRAKNVNSPVNITYKANVSQQCGEEWKGEEWKNVKLTLSTGNPTISGSKPELNPFYLNPGMYYASTGSITRVTGKVVDNAGEVLPGVTIRVKGTSIGTVTDAKGNYSVQLPAGPQTLVLSYVGFETKEVQVDRPNIVVMLKESAQHLDEVVVVGYGATDKVEDRLAGKVAGVAIQQQTIPVAVTKQEQQTNIEFDITNPYTIPGDGKQYLVEINSVDINADYRYYTVPKLSTDVFLTATLTDWNQYSFLSGEANLFFEGTFIGKSLIDTHSTNDTLSLSLGTDRNIVVTRTLQKDLKQKKNFGSTIKESRDWLITVKNRKSQPINILVEDQVPVSQNSSINVEVQDVSGAKMDNATGKLSWSFILNSQQDKKAGLKYLVSYPKNQTVIVE</sequence>
<keyword evidence="2" id="KW-0732">Signal</keyword>
<feature type="domain" description="DUF4140" evidence="4">
    <location>
        <begin position="33"/>
        <end position="130"/>
    </location>
</feature>
<dbReference type="Pfam" id="PF13598">
    <property type="entry name" value="DUF4139"/>
    <property type="match status" value="1"/>
</dbReference>
<accession>A0A437MQM2</accession>
<evidence type="ECO:0000313" key="5">
    <source>
        <dbReference type="EMBL" id="RVT99917.1"/>
    </source>
</evidence>
<dbReference type="Proteomes" id="UP000282759">
    <property type="component" value="Unassembled WGS sequence"/>
</dbReference>
<keyword evidence="1" id="KW-0175">Coiled coil</keyword>
<name>A0A437MQM2_9SPHI</name>
<proteinExistence type="predicted"/>
<feature type="chain" id="PRO_5019070743" evidence="2">
    <location>
        <begin position="21"/>
        <end position="621"/>
    </location>
</feature>
<dbReference type="InterPro" id="IPR011935">
    <property type="entry name" value="CHP02231"/>
</dbReference>
<gene>
    <name evidence="5" type="ORF">EOD41_15885</name>
</gene>
<feature type="signal peptide" evidence="2">
    <location>
        <begin position="1"/>
        <end position="20"/>
    </location>
</feature>
<protein>
    <submittedName>
        <fullName evidence="5">Mucoidy inhibitor MuiA family protein</fullName>
    </submittedName>
</protein>
<reference evidence="5 6" key="1">
    <citation type="submission" date="2019-01" db="EMBL/GenBank/DDBJ databases">
        <authorList>
            <person name="Chen W.-M."/>
        </authorList>
    </citation>
    <scope>NUCLEOTIDE SEQUENCE [LARGE SCALE GENOMIC DNA]</scope>
    <source>
        <strain evidence="5 6">YBJ-36</strain>
    </source>
</reference>
<evidence type="ECO:0000259" key="4">
    <source>
        <dbReference type="Pfam" id="PF13600"/>
    </source>
</evidence>
<feature type="domain" description="DUF4139" evidence="3">
    <location>
        <begin position="217"/>
        <end position="614"/>
    </location>
</feature>
<dbReference type="Pfam" id="PF13600">
    <property type="entry name" value="DUF4140"/>
    <property type="match status" value="1"/>
</dbReference>
<feature type="coiled-coil region" evidence="1">
    <location>
        <begin position="93"/>
        <end position="200"/>
    </location>
</feature>
<comment type="caution">
    <text evidence="5">The sequence shown here is derived from an EMBL/GenBank/DDBJ whole genome shotgun (WGS) entry which is preliminary data.</text>
</comment>
<organism evidence="5 6">
    <name type="scientific">Mucilaginibacter limnophilus</name>
    <dbReference type="NCBI Taxonomy" id="1932778"/>
    <lineage>
        <taxon>Bacteria</taxon>
        <taxon>Pseudomonadati</taxon>
        <taxon>Bacteroidota</taxon>
        <taxon>Sphingobacteriia</taxon>
        <taxon>Sphingobacteriales</taxon>
        <taxon>Sphingobacteriaceae</taxon>
        <taxon>Mucilaginibacter</taxon>
    </lineage>
</organism>
<dbReference type="NCBIfam" id="TIGR02231">
    <property type="entry name" value="mucoidy inhibitor MuiA family protein"/>
    <property type="match status" value="2"/>
</dbReference>
<dbReference type="Gene3D" id="2.60.40.1120">
    <property type="entry name" value="Carboxypeptidase-like, regulatory domain"/>
    <property type="match status" value="1"/>
</dbReference>
<dbReference type="EMBL" id="SACK01000007">
    <property type="protein sequence ID" value="RVT99917.1"/>
    <property type="molecule type" value="Genomic_DNA"/>
</dbReference>
<dbReference type="InterPro" id="IPR037291">
    <property type="entry name" value="DUF4139"/>
</dbReference>
<dbReference type="InterPro" id="IPR025554">
    <property type="entry name" value="DUF4140"/>
</dbReference>
<evidence type="ECO:0000256" key="1">
    <source>
        <dbReference type="SAM" id="Coils"/>
    </source>
</evidence>
<keyword evidence="6" id="KW-1185">Reference proteome</keyword>
<evidence type="ECO:0000256" key="2">
    <source>
        <dbReference type="SAM" id="SignalP"/>
    </source>
</evidence>
<dbReference type="InterPro" id="IPR008969">
    <property type="entry name" value="CarboxyPept-like_regulatory"/>
</dbReference>